<protein>
    <submittedName>
        <fullName evidence="2">Uncharacterized protein</fullName>
    </submittedName>
</protein>
<dbReference type="EMBL" id="GGEC01019184">
    <property type="protein sequence ID" value="MBW99667.1"/>
    <property type="molecule type" value="Transcribed_RNA"/>
</dbReference>
<organism evidence="2">
    <name type="scientific">Rhizophora mucronata</name>
    <name type="common">Asiatic mangrove</name>
    <dbReference type="NCBI Taxonomy" id="61149"/>
    <lineage>
        <taxon>Eukaryota</taxon>
        <taxon>Viridiplantae</taxon>
        <taxon>Streptophyta</taxon>
        <taxon>Embryophyta</taxon>
        <taxon>Tracheophyta</taxon>
        <taxon>Spermatophyta</taxon>
        <taxon>Magnoliopsida</taxon>
        <taxon>eudicotyledons</taxon>
        <taxon>Gunneridae</taxon>
        <taxon>Pentapetalae</taxon>
        <taxon>rosids</taxon>
        <taxon>fabids</taxon>
        <taxon>Malpighiales</taxon>
        <taxon>Rhizophoraceae</taxon>
        <taxon>Rhizophora</taxon>
    </lineage>
</organism>
<evidence type="ECO:0000256" key="1">
    <source>
        <dbReference type="SAM" id="Phobius"/>
    </source>
</evidence>
<evidence type="ECO:0000313" key="2">
    <source>
        <dbReference type="EMBL" id="MBW99667.1"/>
    </source>
</evidence>
<keyword evidence="1" id="KW-0472">Membrane</keyword>
<dbReference type="AlphaFoldDB" id="A0A2P2K1S7"/>
<keyword evidence="1" id="KW-0812">Transmembrane</keyword>
<keyword evidence="1" id="KW-1133">Transmembrane helix</keyword>
<name>A0A2P2K1S7_RHIMU</name>
<reference evidence="2" key="1">
    <citation type="submission" date="2018-02" db="EMBL/GenBank/DDBJ databases">
        <title>Rhizophora mucronata_Transcriptome.</title>
        <authorList>
            <person name="Meera S.P."/>
            <person name="Sreeshan A."/>
            <person name="Augustine A."/>
        </authorList>
    </citation>
    <scope>NUCLEOTIDE SEQUENCE</scope>
    <source>
        <tissue evidence="2">Leaf</tissue>
    </source>
</reference>
<feature type="transmembrane region" description="Helical" evidence="1">
    <location>
        <begin position="33"/>
        <end position="54"/>
    </location>
</feature>
<proteinExistence type="predicted"/>
<accession>A0A2P2K1S7</accession>
<sequence>MKANYRFSDEPADKKKSIIECSHKGICRAIHSLFFSLVVYLFVLMGTECCMAYLHPNVSHLTLMHKSCPSPVKFKSNKSFYTKTYTKTITIMH</sequence>